<evidence type="ECO:0000256" key="1">
    <source>
        <dbReference type="SAM" id="MobiDB-lite"/>
    </source>
</evidence>
<keyword evidence="3" id="KW-1185">Reference proteome</keyword>
<sequence>MPQDSRPAGMCLFGVTIVPATAPEPETESDPVDRDPSPNPPVPAREDVMRKCKSMGNLAATASASGDAGGASFFHFL</sequence>
<dbReference type="AlphaFoldDB" id="A0A8J5RHG4"/>
<dbReference type="Proteomes" id="UP000729402">
    <property type="component" value="Unassembled WGS sequence"/>
</dbReference>
<evidence type="ECO:0000313" key="2">
    <source>
        <dbReference type="EMBL" id="KAG8059690.1"/>
    </source>
</evidence>
<dbReference type="EMBL" id="JAAALK010000287">
    <property type="protein sequence ID" value="KAG8059690.1"/>
    <property type="molecule type" value="Genomic_DNA"/>
</dbReference>
<reference evidence="2" key="2">
    <citation type="submission" date="2021-02" db="EMBL/GenBank/DDBJ databases">
        <authorList>
            <person name="Kimball J.A."/>
            <person name="Haas M.W."/>
            <person name="Macchietto M."/>
            <person name="Kono T."/>
            <person name="Duquette J."/>
            <person name="Shao M."/>
        </authorList>
    </citation>
    <scope>NUCLEOTIDE SEQUENCE</scope>
    <source>
        <tissue evidence="2">Fresh leaf tissue</tissue>
    </source>
</reference>
<comment type="caution">
    <text evidence="2">The sequence shown here is derived from an EMBL/GenBank/DDBJ whole genome shotgun (WGS) entry which is preliminary data.</text>
</comment>
<organism evidence="2 3">
    <name type="scientific">Zizania palustris</name>
    <name type="common">Northern wild rice</name>
    <dbReference type="NCBI Taxonomy" id="103762"/>
    <lineage>
        <taxon>Eukaryota</taxon>
        <taxon>Viridiplantae</taxon>
        <taxon>Streptophyta</taxon>
        <taxon>Embryophyta</taxon>
        <taxon>Tracheophyta</taxon>
        <taxon>Spermatophyta</taxon>
        <taxon>Magnoliopsida</taxon>
        <taxon>Liliopsida</taxon>
        <taxon>Poales</taxon>
        <taxon>Poaceae</taxon>
        <taxon>BOP clade</taxon>
        <taxon>Oryzoideae</taxon>
        <taxon>Oryzeae</taxon>
        <taxon>Zizaniinae</taxon>
        <taxon>Zizania</taxon>
    </lineage>
</organism>
<evidence type="ECO:0000313" key="3">
    <source>
        <dbReference type="Proteomes" id="UP000729402"/>
    </source>
</evidence>
<feature type="region of interest" description="Disordered" evidence="1">
    <location>
        <begin position="18"/>
        <end position="46"/>
    </location>
</feature>
<gene>
    <name evidence="2" type="ORF">GUJ93_ZPchr0002g24934</name>
</gene>
<proteinExistence type="predicted"/>
<protein>
    <submittedName>
        <fullName evidence="2">Uncharacterized protein</fullName>
    </submittedName>
</protein>
<name>A0A8J5RHG4_ZIZPA</name>
<accession>A0A8J5RHG4</accession>
<reference evidence="2" key="1">
    <citation type="journal article" date="2021" name="bioRxiv">
        <title>Whole Genome Assembly and Annotation of Northern Wild Rice, Zizania palustris L., Supports a Whole Genome Duplication in the Zizania Genus.</title>
        <authorList>
            <person name="Haas M."/>
            <person name="Kono T."/>
            <person name="Macchietto M."/>
            <person name="Millas R."/>
            <person name="McGilp L."/>
            <person name="Shao M."/>
            <person name="Duquette J."/>
            <person name="Hirsch C.N."/>
            <person name="Kimball J."/>
        </authorList>
    </citation>
    <scope>NUCLEOTIDE SEQUENCE</scope>
    <source>
        <tissue evidence="2">Fresh leaf tissue</tissue>
    </source>
</reference>